<evidence type="ECO:0000313" key="1">
    <source>
        <dbReference type="EMBL" id="GEP55420.1"/>
    </source>
</evidence>
<reference evidence="1 2" key="1">
    <citation type="submission" date="2019-07" db="EMBL/GenBank/DDBJ databases">
        <title>Whole genome shotgun sequence of Reyranella soli NBRC 108950.</title>
        <authorList>
            <person name="Hosoyama A."/>
            <person name="Uohara A."/>
            <person name="Ohji S."/>
            <person name="Ichikawa N."/>
        </authorList>
    </citation>
    <scope>NUCLEOTIDE SEQUENCE [LARGE SCALE GENOMIC DNA]</scope>
    <source>
        <strain evidence="1 2">NBRC 108950</strain>
    </source>
</reference>
<dbReference type="RefSeq" id="WP_147149501.1">
    <property type="nucleotide sequence ID" value="NZ_BKAJ01000037.1"/>
</dbReference>
<organism evidence="1 2">
    <name type="scientific">Reyranella soli</name>
    <dbReference type="NCBI Taxonomy" id="1230389"/>
    <lineage>
        <taxon>Bacteria</taxon>
        <taxon>Pseudomonadati</taxon>
        <taxon>Pseudomonadota</taxon>
        <taxon>Alphaproteobacteria</taxon>
        <taxon>Hyphomicrobiales</taxon>
        <taxon>Reyranellaceae</taxon>
        <taxon>Reyranella</taxon>
    </lineage>
</organism>
<evidence type="ECO:0000313" key="2">
    <source>
        <dbReference type="Proteomes" id="UP000321058"/>
    </source>
</evidence>
<dbReference type="Proteomes" id="UP000321058">
    <property type="component" value="Unassembled WGS sequence"/>
</dbReference>
<accession>A0A512N8U4</accession>
<protein>
    <submittedName>
        <fullName evidence="1">Lysophospholipase</fullName>
    </submittedName>
</protein>
<name>A0A512N8U4_9HYPH</name>
<proteinExistence type="predicted"/>
<dbReference type="PIRSF" id="PIRSF032025">
    <property type="entry name" value="UCP032025"/>
    <property type="match status" value="1"/>
</dbReference>
<dbReference type="InterPro" id="IPR008320">
    <property type="entry name" value="UCP032025"/>
</dbReference>
<dbReference type="AlphaFoldDB" id="A0A512N8U4"/>
<dbReference type="EMBL" id="BKAJ01000037">
    <property type="protein sequence ID" value="GEP55420.1"/>
    <property type="molecule type" value="Genomic_DNA"/>
</dbReference>
<keyword evidence="2" id="KW-1185">Reference proteome</keyword>
<dbReference type="Pfam" id="PF07370">
    <property type="entry name" value="DUF1489"/>
    <property type="match status" value="1"/>
</dbReference>
<comment type="caution">
    <text evidence="1">The sequence shown here is derived from an EMBL/GenBank/DDBJ whole genome shotgun (WGS) entry which is preliminary data.</text>
</comment>
<gene>
    <name evidence="1" type="ORF">RSO01_25860</name>
</gene>
<sequence>MSLHLIKLAVGVDDLAHMKKVQAARRKQRRQTPRSPHWVYTRNTPRRSEELLAGGSLYWVVRGVIRCRQELVGFEEDIDKDNGRKYCRIKVKRTLIPTAPRACQAFQGWRYLETERAPPDLSKGDTADMPPEMAAELKRLGLL</sequence>
<dbReference type="OrthoDB" id="9798292at2"/>